<dbReference type="Proteomes" id="UP000027583">
    <property type="component" value="Unassembled WGS sequence"/>
</dbReference>
<reference evidence="1 2" key="1">
    <citation type="journal article" date="2014" name="Genome Biol. Evol.">
        <title>Acetic acid bacteria genomes reveal functional traits for adaptation to life in insect guts.</title>
        <authorList>
            <person name="Chouaia B."/>
            <person name="Gaiarsa S."/>
            <person name="Crotti E."/>
            <person name="Comandatore F."/>
            <person name="Degli Esposti M."/>
            <person name="Ricci I."/>
            <person name="Alma A."/>
            <person name="Favia G."/>
            <person name="Bandi C."/>
            <person name="Daffonchio D."/>
        </authorList>
    </citation>
    <scope>NUCLEOTIDE SEQUENCE [LARGE SCALE GENOMIC DNA]</scope>
    <source>
        <strain evidence="1 2">SF2.1</strain>
    </source>
</reference>
<proteinExistence type="predicted"/>
<organism evidence="1 2">
    <name type="scientific">Asaia bogorensis</name>
    <dbReference type="NCBI Taxonomy" id="91915"/>
    <lineage>
        <taxon>Bacteria</taxon>
        <taxon>Pseudomonadati</taxon>
        <taxon>Pseudomonadota</taxon>
        <taxon>Alphaproteobacteria</taxon>
        <taxon>Acetobacterales</taxon>
        <taxon>Acetobacteraceae</taxon>
        <taxon>Asaia</taxon>
    </lineage>
</organism>
<comment type="caution">
    <text evidence="1">The sequence shown here is derived from an EMBL/GenBank/DDBJ whole genome shotgun (WGS) entry which is preliminary data.</text>
</comment>
<sequence length="208" mass="23151">MTRFQLVASPAARVEKADQYAIEPTPGIFADLSHEADATNAASLASAMNSFGQLIRQRSRELSFLVCAEIAPGARKPRWYASCARDGGLREEAFLFTIMLDATIEDGTPPVRMWGAETAPFQLSDRAPVWTDAEPDEFTPHAHGHLGYYGWLRMINARVQLLTNSRCSLFDRTDASIMTRRYKDRHHPFAVATELMSAGYCIPHSGTE</sequence>
<gene>
    <name evidence="1" type="ORF">ASAP_0874</name>
</gene>
<dbReference type="AlphaFoldDB" id="A0A060QCQ1"/>
<dbReference type="RefSeq" id="WP_023977753.1">
    <property type="nucleotide sequence ID" value="NZ_CBLX010000005.1"/>
</dbReference>
<name>A0A060QCQ1_9PROT</name>
<evidence type="ECO:0000313" key="2">
    <source>
        <dbReference type="Proteomes" id="UP000027583"/>
    </source>
</evidence>
<protein>
    <submittedName>
        <fullName evidence="1">Uncharacterized protein</fullName>
    </submittedName>
</protein>
<reference evidence="1 2" key="2">
    <citation type="journal article" date="2014" name="PLoS ONE">
        <title>Evolution of mitochondria reconstructed from the energy metabolism of living bacteria.</title>
        <authorList>
            <person name="Degli Esposti M."/>
            <person name="Chouaia B."/>
            <person name="Comandatore F."/>
            <person name="Crotti E."/>
            <person name="Sassera D."/>
            <person name="Lievens P.M."/>
            <person name="Daffonchio D."/>
            <person name="Bandi C."/>
        </authorList>
    </citation>
    <scope>NUCLEOTIDE SEQUENCE [LARGE SCALE GENOMIC DNA]</scope>
    <source>
        <strain evidence="1 2">SF2.1</strain>
    </source>
</reference>
<accession>A0A060QCQ1</accession>
<dbReference type="EMBL" id="CBLX010000005">
    <property type="protein sequence ID" value="CDG38919.1"/>
    <property type="molecule type" value="Genomic_DNA"/>
</dbReference>
<evidence type="ECO:0000313" key="1">
    <source>
        <dbReference type="EMBL" id="CDG38919.1"/>
    </source>
</evidence>